<name>D1YZE1_METPS</name>
<dbReference type="Proteomes" id="UP000001882">
    <property type="component" value="Chromosome"/>
</dbReference>
<keyword evidence="1" id="KW-0597">Phosphoprotein</keyword>
<dbReference type="GO" id="GO:0000155">
    <property type="term" value="F:phosphorelay sensor kinase activity"/>
    <property type="evidence" value="ECO:0007669"/>
    <property type="project" value="TreeGrafter"/>
</dbReference>
<accession>D1YZE1</accession>
<evidence type="ECO:0000259" key="2">
    <source>
        <dbReference type="PROSITE" id="PS50109"/>
    </source>
</evidence>
<evidence type="ECO:0000313" key="3">
    <source>
        <dbReference type="EMBL" id="BAI61813.1"/>
    </source>
</evidence>
<dbReference type="RefSeq" id="WP_012900491.1">
    <property type="nucleotide sequence ID" value="NC_013665.1"/>
</dbReference>
<proteinExistence type="predicted"/>
<keyword evidence="4" id="KW-1185">Reference proteome</keyword>
<sequence length="72" mass="8121">MWHSPGIPDDIKARIFDRMIRGETKAKGTGLGLYLVKTLVRSFNGKVWVENRVAGDHTKGSRFIVRLPAIKN</sequence>
<evidence type="ECO:0000313" key="4">
    <source>
        <dbReference type="Proteomes" id="UP000001882"/>
    </source>
</evidence>
<dbReference type="PANTHER" id="PTHR43547:SF2">
    <property type="entry name" value="HYBRID SIGNAL TRANSDUCTION HISTIDINE KINASE C"/>
    <property type="match status" value="1"/>
</dbReference>
<reference evidence="4" key="3">
    <citation type="journal article" date="2011" name="PLoS ONE">
        <title>Genome sequence of a mesophilic hydrogenotrophic methanogen Methanocella paludicola, the first cultivated representative of the order Methanocellales.</title>
        <authorList>
            <person name="Sakai S."/>
            <person name="Takaki Y."/>
            <person name="Shimamura S."/>
            <person name="Sekine M."/>
            <person name="Tajima T."/>
            <person name="Kosugi H."/>
            <person name="Ichikawa N."/>
            <person name="Tasumi E."/>
            <person name="Hiraki A.T."/>
            <person name="Shimizu A."/>
            <person name="Kato Y."/>
            <person name="Nishiko R."/>
            <person name="Mori K."/>
            <person name="Fujita N."/>
            <person name="Imachi H."/>
            <person name="Takai K."/>
        </authorList>
    </citation>
    <scope>NUCLEOTIDE SEQUENCE [LARGE SCALE GENOMIC DNA]</scope>
    <source>
        <strain evidence="4">DSM 17711 / JCM 13418 / NBRC 101707 / SANAE</strain>
    </source>
</reference>
<dbReference type="Gene3D" id="3.30.565.10">
    <property type="entry name" value="Histidine kinase-like ATPase, C-terminal domain"/>
    <property type="match status" value="1"/>
</dbReference>
<dbReference type="Pfam" id="PF02518">
    <property type="entry name" value="HATPase_c"/>
    <property type="match status" value="1"/>
</dbReference>
<dbReference type="SUPFAM" id="SSF55874">
    <property type="entry name" value="ATPase domain of HSP90 chaperone/DNA topoisomerase II/histidine kinase"/>
    <property type="match status" value="1"/>
</dbReference>
<dbReference type="PANTHER" id="PTHR43547">
    <property type="entry name" value="TWO-COMPONENT HISTIDINE KINASE"/>
    <property type="match status" value="1"/>
</dbReference>
<protein>
    <recommendedName>
        <fullName evidence="2">Histidine kinase domain-containing protein</fullName>
    </recommendedName>
</protein>
<dbReference type="PROSITE" id="PS50109">
    <property type="entry name" value="HIS_KIN"/>
    <property type="match status" value="1"/>
</dbReference>
<dbReference type="GeneID" id="8681640"/>
<reference evidence="3 4" key="1">
    <citation type="journal article" date="2007" name="Appl. Environ. Microbiol.">
        <title>Isolation of key methanogens for global methane emission from rice paddy fields: a novel isolate affiliated with the clone cluster rice cluster I.</title>
        <authorList>
            <person name="Sakai S."/>
            <person name="Imachi H."/>
            <person name="Sekiguchi Y."/>
            <person name="Ohashi A."/>
            <person name="Harada H."/>
            <person name="Kamagata Y."/>
        </authorList>
    </citation>
    <scope>NUCLEOTIDE SEQUENCE [LARGE SCALE GENOMIC DNA]</scope>
    <source>
        <strain evidence="4">DSM 17711 / JCM 13418 / NBRC 101707 / SANAE</strain>
    </source>
</reference>
<dbReference type="STRING" id="304371.MCP_1741"/>
<dbReference type="InterPro" id="IPR003594">
    <property type="entry name" value="HATPase_dom"/>
</dbReference>
<dbReference type="AlphaFoldDB" id="D1YZE1"/>
<dbReference type="InterPro" id="IPR005467">
    <property type="entry name" value="His_kinase_dom"/>
</dbReference>
<gene>
    <name evidence="3" type="ordered locus">MCP_1741</name>
</gene>
<dbReference type="InterPro" id="IPR004358">
    <property type="entry name" value="Sig_transdc_His_kin-like_C"/>
</dbReference>
<dbReference type="eggNOG" id="arCOG06516">
    <property type="taxonomic scope" value="Archaea"/>
</dbReference>
<reference evidence="3 4" key="2">
    <citation type="journal article" date="2008" name="Int. J. Syst. Evol. Microbiol.">
        <title>Methanocella paludicola gen. nov., sp. nov., a methane-producing archaeon, the first isolate of the lineage 'Rice Cluster I', and proposal of the new archaeal order Methanocellales ord. nov.</title>
        <authorList>
            <person name="Sakai S."/>
            <person name="Imachi H."/>
            <person name="Hanada S."/>
            <person name="Ohashi A."/>
            <person name="Harada H."/>
            <person name="Kamagata Y."/>
        </authorList>
    </citation>
    <scope>NUCLEOTIDE SEQUENCE [LARGE SCALE GENOMIC DNA]</scope>
    <source>
        <strain evidence="4">DSM 17711 / JCM 13418 / NBRC 101707 / SANAE</strain>
    </source>
</reference>
<dbReference type="PRINTS" id="PR00344">
    <property type="entry name" value="BCTRLSENSOR"/>
</dbReference>
<dbReference type="InterPro" id="IPR036890">
    <property type="entry name" value="HATPase_C_sf"/>
</dbReference>
<dbReference type="InParanoid" id="D1YZE1"/>
<feature type="domain" description="Histidine kinase" evidence="2">
    <location>
        <begin position="1"/>
        <end position="71"/>
    </location>
</feature>
<dbReference type="KEGG" id="mpd:MCP_1741"/>
<dbReference type="EMBL" id="AP011532">
    <property type="protein sequence ID" value="BAI61813.1"/>
    <property type="molecule type" value="Genomic_DNA"/>
</dbReference>
<evidence type="ECO:0000256" key="1">
    <source>
        <dbReference type="ARBA" id="ARBA00022553"/>
    </source>
</evidence>
<organism evidence="3 4">
    <name type="scientific">Methanocella paludicola (strain DSM 17711 / JCM 13418 / NBRC 101707 / SANAE)</name>
    <dbReference type="NCBI Taxonomy" id="304371"/>
    <lineage>
        <taxon>Archaea</taxon>
        <taxon>Methanobacteriati</taxon>
        <taxon>Methanobacteriota</taxon>
        <taxon>Stenosarchaea group</taxon>
        <taxon>Methanomicrobia</taxon>
        <taxon>Methanocellales</taxon>
        <taxon>Methanocellaceae</taxon>
        <taxon>Methanocella</taxon>
    </lineage>
</organism>